<evidence type="ECO:0000259" key="8">
    <source>
        <dbReference type="Pfam" id="PF00884"/>
    </source>
</evidence>
<dbReference type="PROSITE" id="PS00523">
    <property type="entry name" value="SULFATASE_1"/>
    <property type="match status" value="1"/>
</dbReference>
<organism evidence="9 10">
    <name type="scientific">Coniella lustricola</name>
    <dbReference type="NCBI Taxonomy" id="2025994"/>
    <lineage>
        <taxon>Eukaryota</taxon>
        <taxon>Fungi</taxon>
        <taxon>Dikarya</taxon>
        <taxon>Ascomycota</taxon>
        <taxon>Pezizomycotina</taxon>
        <taxon>Sordariomycetes</taxon>
        <taxon>Sordariomycetidae</taxon>
        <taxon>Diaporthales</taxon>
        <taxon>Schizoparmaceae</taxon>
        <taxon>Coniella</taxon>
    </lineage>
</organism>
<evidence type="ECO:0000256" key="6">
    <source>
        <dbReference type="PIRSR" id="PIRSR000972-50"/>
    </source>
</evidence>
<accession>A0A2T3ALB7</accession>
<dbReference type="GO" id="GO:0005539">
    <property type="term" value="F:glycosaminoglycan binding"/>
    <property type="evidence" value="ECO:0007669"/>
    <property type="project" value="TreeGrafter"/>
</dbReference>
<dbReference type="SUPFAM" id="SSF53649">
    <property type="entry name" value="Alkaline phosphatase-like"/>
    <property type="match status" value="1"/>
</dbReference>
<dbReference type="PIRSF" id="PIRSF000972">
    <property type="entry name" value="Arylsulf_plant"/>
    <property type="match status" value="1"/>
</dbReference>
<dbReference type="AlphaFoldDB" id="A0A2T3ALB7"/>
<dbReference type="Gene3D" id="3.40.720.10">
    <property type="entry name" value="Alkaline Phosphatase, subunit A"/>
    <property type="match status" value="1"/>
</dbReference>
<dbReference type="OrthoDB" id="96314at2759"/>
<feature type="modified residue" description="3-oxoalanine (Cys)" evidence="6">
    <location>
        <position position="90"/>
    </location>
</feature>
<evidence type="ECO:0000313" key="10">
    <source>
        <dbReference type="Proteomes" id="UP000241462"/>
    </source>
</evidence>
<dbReference type="FunFam" id="3.40.720.10:FF:000051">
    <property type="entry name" value="Arylsulfatase"/>
    <property type="match status" value="1"/>
</dbReference>
<dbReference type="GO" id="GO:0004065">
    <property type="term" value="F:arylsulfatase activity"/>
    <property type="evidence" value="ECO:0007669"/>
    <property type="project" value="UniProtKB-UniRule"/>
</dbReference>
<dbReference type="InterPro" id="IPR000917">
    <property type="entry name" value="Sulfatase_N"/>
</dbReference>
<keyword evidence="3 5" id="KW-0378">Hydrolase</keyword>
<dbReference type="Proteomes" id="UP000241462">
    <property type="component" value="Unassembled WGS sequence"/>
</dbReference>
<dbReference type="InParanoid" id="A0A2T3ALB7"/>
<proteinExistence type="inferred from homology"/>
<dbReference type="EC" id="3.1.6.1" evidence="5"/>
<sequence length="643" mass="71312">MSPVKNSGLWLWRFCTASILLANSVGVSGQTQHSLIQAANSTSTKPNILFILTDDQDIHMDSLSYMPLLQKYIAEQGTSYTQHYCTVSLCCPSRASMWTGLAAHNTNVTNLSPPYGGYPVFVENGFNDAWVPVWMQDAGYSTYYVGKLMNSQSVNNYNAPFAKGWTGSDFLLDPFTYQYYNATFQRNQDPPINHAGEYSTDLVSNKSVGFLDEWAASNDGTPFFLTAAPTGPHSDVVIGGYWLNSTYYVEESSTQTPPVPATRHADLFPDAIVPRTPSFNPDEPNGVAWIKDLTQQTSDNVDYNDSWYRNRLRALQAVDELVEALITKVTDLGVLDNTYIFYSTDNGYHIGQHRLQPSKQCQYKEDVNIPLLVRGPGVAKNTTTDLVSSHTDMAPTFLQLAGATLQDNFDGSPIAVLAADVAAAEANRTGDELVNTEMWGIIIPEGAYGQLEYTDHTYRAMRIVGNGYHFLYSVWCTNEHELYDLVNDPYETNNLYVLTQNETTVSICDNTSDSSSSSLSTTYSYISDYTTFLSATPSSTGLYYNNSSSNSTGTTSCTVTLDRLLPRLDALELVLKTCKAETCRNPWTVLHPEGNVHSLLDALNPEYDNFYEVQQNKVHFDACLAGYLLSNELPVDAVPYALD</sequence>
<evidence type="ECO:0000256" key="5">
    <source>
        <dbReference type="PIRNR" id="PIRNR000972"/>
    </source>
</evidence>
<comment type="similarity">
    <text evidence="1 5">Belongs to the sulfatase family.</text>
</comment>
<dbReference type="CDD" id="cd16147">
    <property type="entry name" value="G6S"/>
    <property type="match status" value="1"/>
</dbReference>
<dbReference type="GO" id="GO:0018958">
    <property type="term" value="P:phenol-containing compound metabolic process"/>
    <property type="evidence" value="ECO:0007669"/>
    <property type="project" value="InterPro"/>
</dbReference>
<name>A0A2T3ALB7_9PEZI</name>
<evidence type="ECO:0000256" key="7">
    <source>
        <dbReference type="SAM" id="SignalP"/>
    </source>
</evidence>
<evidence type="ECO:0000313" key="9">
    <source>
        <dbReference type="EMBL" id="PSS02417.1"/>
    </source>
</evidence>
<comment type="PTM">
    <text evidence="6">The conversion to 3-oxoalanine (also known as C-formylglycine, FGly), of a serine or cysteine residue in prokaryotes and of a cysteine residue in eukaryotes, is critical for catalytic activity.</text>
</comment>
<gene>
    <name evidence="9" type="ORF">BD289DRAFT_478797</name>
</gene>
<evidence type="ECO:0000256" key="2">
    <source>
        <dbReference type="ARBA" id="ARBA00022729"/>
    </source>
</evidence>
<dbReference type="PANTHER" id="PTHR43108">
    <property type="entry name" value="N-ACETYLGLUCOSAMINE-6-SULFATASE FAMILY MEMBER"/>
    <property type="match status" value="1"/>
</dbReference>
<dbReference type="PANTHER" id="PTHR43108:SF8">
    <property type="entry name" value="SD21168P"/>
    <property type="match status" value="1"/>
</dbReference>
<dbReference type="InterPro" id="IPR024607">
    <property type="entry name" value="Sulfatase_CS"/>
</dbReference>
<dbReference type="Pfam" id="PF00884">
    <property type="entry name" value="Sulfatase"/>
    <property type="match status" value="1"/>
</dbReference>
<dbReference type="InterPro" id="IPR017850">
    <property type="entry name" value="Alkaline_phosphatase_core_sf"/>
</dbReference>
<dbReference type="EMBL" id="KZ678377">
    <property type="protein sequence ID" value="PSS02417.1"/>
    <property type="molecule type" value="Genomic_DNA"/>
</dbReference>
<reference evidence="9 10" key="1">
    <citation type="journal article" date="2018" name="Mycol. Prog.">
        <title>Coniella lustricola, a new species from submerged detritus.</title>
        <authorList>
            <person name="Raudabaugh D.B."/>
            <person name="Iturriaga T."/>
            <person name="Carver A."/>
            <person name="Mondo S."/>
            <person name="Pangilinan J."/>
            <person name="Lipzen A."/>
            <person name="He G."/>
            <person name="Amirebrahimi M."/>
            <person name="Grigoriev I.V."/>
            <person name="Miller A.N."/>
        </authorList>
    </citation>
    <scope>NUCLEOTIDE SEQUENCE [LARGE SCALE GENOMIC DNA]</scope>
    <source>
        <strain evidence="9 10">B22-T-1</strain>
    </source>
</reference>
<keyword evidence="4" id="KW-0325">Glycoprotein</keyword>
<keyword evidence="10" id="KW-1185">Reference proteome</keyword>
<protein>
    <recommendedName>
        <fullName evidence="5">Arylsulfatase</fullName>
        <shortName evidence="5">AS</shortName>
        <ecNumber evidence="5">3.1.6.1</ecNumber>
    </recommendedName>
    <alternativeName>
        <fullName evidence="5">Aryl-sulfate sulphohydrolase</fullName>
    </alternativeName>
</protein>
<dbReference type="STRING" id="2025994.A0A2T3ALB7"/>
<feature type="chain" id="PRO_5015510963" description="Arylsulfatase" evidence="7">
    <location>
        <begin position="30"/>
        <end position="643"/>
    </location>
</feature>
<evidence type="ECO:0000256" key="1">
    <source>
        <dbReference type="ARBA" id="ARBA00008779"/>
    </source>
</evidence>
<evidence type="ECO:0000256" key="3">
    <source>
        <dbReference type="ARBA" id="ARBA00022801"/>
    </source>
</evidence>
<feature type="domain" description="Sulfatase N-terminal" evidence="8">
    <location>
        <begin position="46"/>
        <end position="403"/>
    </location>
</feature>
<keyword evidence="2 7" id="KW-0732">Signal</keyword>
<dbReference type="GO" id="GO:0008449">
    <property type="term" value="F:N-acetylglucosamine-6-sulfatase activity"/>
    <property type="evidence" value="ECO:0007669"/>
    <property type="project" value="TreeGrafter"/>
</dbReference>
<comment type="catalytic activity">
    <reaction evidence="5">
        <text>an aryl sulfate + H2O = a phenol + sulfate + H(+)</text>
        <dbReference type="Rhea" id="RHEA:17261"/>
        <dbReference type="ChEBI" id="CHEBI:15377"/>
        <dbReference type="ChEBI" id="CHEBI:15378"/>
        <dbReference type="ChEBI" id="CHEBI:16189"/>
        <dbReference type="ChEBI" id="CHEBI:33853"/>
        <dbReference type="ChEBI" id="CHEBI:140317"/>
        <dbReference type="EC" id="3.1.6.1"/>
    </reaction>
</comment>
<feature type="signal peptide" evidence="7">
    <location>
        <begin position="1"/>
        <end position="29"/>
    </location>
</feature>
<dbReference type="InterPro" id="IPR012083">
    <property type="entry name" value="Arylsulfatase"/>
</dbReference>
<evidence type="ECO:0000256" key="4">
    <source>
        <dbReference type="ARBA" id="ARBA00023180"/>
    </source>
</evidence>